<keyword evidence="5 7" id="KW-1278">Translocase</keyword>
<accession>A0ABM9EGF8</accession>
<dbReference type="Pfam" id="PF00005">
    <property type="entry name" value="ABC_tran"/>
    <property type="match status" value="1"/>
</dbReference>
<dbReference type="Gene3D" id="3.40.50.300">
    <property type="entry name" value="P-loop containing nucleotide triphosphate hydrolases"/>
    <property type="match status" value="1"/>
</dbReference>
<dbReference type="SUPFAM" id="SSF50331">
    <property type="entry name" value="MOP-like"/>
    <property type="match status" value="1"/>
</dbReference>
<comment type="similarity">
    <text evidence="7">Belongs to the ABC transporter superfamily. Spermidine/putrescine importer (TC 3.A.1.11.1) family.</text>
</comment>
<dbReference type="InterPro" id="IPR003439">
    <property type="entry name" value="ABC_transporter-like_ATP-bd"/>
</dbReference>
<evidence type="ECO:0000256" key="3">
    <source>
        <dbReference type="ARBA" id="ARBA00022741"/>
    </source>
</evidence>
<dbReference type="PROSITE" id="PS00211">
    <property type="entry name" value="ABC_TRANSPORTER_1"/>
    <property type="match status" value="1"/>
</dbReference>
<protein>
    <recommendedName>
        <fullName evidence="7">Spermidine/putrescine import ATP-binding protein PotA</fullName>
        <ecNumber evidence="7">7.6.2.11</ecNumber>
    </recommendedName>
</protein>
<organism evidence="9 10">
    <name type="scientific">Mesorhizobium escarrei</name>
    <dbReference type="NCBI Taxonomy" id="666018"/>
    <lineage>
        <taxon>Bacteria</taxon>
        <taxon>Pseudomonadati</taxon>
        <taxon>Pseudomonadota</taxon>
        <taxon>Alphaproteobacteria</taxon>
        <taxon>Hyphomicrobiales</taxon>
        <taxon>Phyllobacteriaceae</taxon>
        <taxon>Mesorhizobium</taxon>
    </lineage>
</organism>
<keyword evidence="10" id="KW-1185">Reference proteome</keyword>
<evidence type="ECO:0000256" key="4">
    <source>
        <dbReference type="ARBA" id="ARBA00022840"/>
    </source>
</evidence>
<gene>
    <name evidence="7 9" type="primary">potA</name>
    <name evidence="9" type="ORF">MES5069_70008</name>
</gene>
<dbReference type="Proteomes" id="UP001153050">
    <property type="component" value="Unassembled WGS sequence"/>
</dbReference>
<evidence type="ECO:0000256" key="6">
    <source>
        <dbReference type="ARBA" id="ARBA00023136"/>
    </source>
</evidence>
<evidence type="ECO:0000313" key="10">
    <source>
        <dbReference type="Proteomes" id="UP001153050"/>
    </source>
</evidence>
<keyword evidence="6 7" id="KW-0472">Membrane</keyword>
<dbReference type="InterPro" id="IPR003593">
    <property type="entry name" value="AAA+_ATPase"/>
</dbReference>
<dbReference type="EMBL" id="CAKXZT010000168">
    <property type="protein sequence ID" value="CAH2408390.1"/>
    <property type="molecule type" value="Genomic_DNA"/>
</dbReference>
<sequence>MAGVQVANLSRSFGAHKALDDVSIDFADGGFYALLGPSGSGKTTLLRQIAGFDFPDSGRIAIGGESVERVPVEKRRIGMVFQNYALFPNMSVADNVAFGLSVRGEAKATIASEVQRALDLVQLGKLGARRPHQLSGGQRQRVALARAIVTKPRVLLLDEPLGALDKALRVDMQIELKRIQREIGITTIFVTHDQEEALTMSDRIGILRDGRLVQEGPPEEIYDKPKSEFAATFLGDANILRGETTGTGIRLADGTAIAAGAGATLAAGAKASCAVRPERIRIGTDSGTSDPNANMLRGQISKRIFAGNNSTYFVDRDGQTIKVIVQNTGVEKLAEGQKVVLRWSPESTVLIAASQDMD</sequence>
<dbReference type="Gene3D" id="2.40.50.100">
    <property type="match status" value="1"/>
</dbReference>
<keyword evidence="1 7" id="KW-0813">Transport</keyword>
<evidence type="ECO:0000259" key="8">
    <source>
        <dbReference type="PROSITE" id="PS50893"/>
    </source>
</evidence>
<evidence type="ECO:0000256" key="2">
    <source>
        <dbReference type="ARBA" id="ARBA00022475"/>
    </source>
</evidence>
<dbReference type="RefSeq" id="WP_254021651.1">
    <property type="nucleotide sequence ID" value="NZ_CAKXZT010000168.1"/>
</dbReference>
<evidence type="ECO:0000256" key="7">
    <source>
        <dbReference type="RuleBase" id="RU364083"/>
    </source>
</evidence>
<dbReference type="InterPro" id="IPR008995">
    <property type="entry name" value="Mo/tungstate-bd_C_term_dom"/>
</dbReference>
<proteinExistence type="inferred from homology"/>
<comment type="caution">
    <text evidence="9">The sequence shown here is derived from an EMBL/GenBank/DDBJ whole genome shotgun (WGS) entry which is preliminary data.</text>
</comment>
<comment type="subunit">
    <text evidence="7">The complex is composed of two ATP-binding proteins (PotA), two transmembrane proteins (PotB and PotC) and a solute-binding protein (PotD).</text>
</comment>
<dbReference type="InterPro" id="IPR050093">
    <property type="entry name" value="ABC_SmlMolc_Importer"/>
</dbReference>
<keyword evidence="4 7" id="KW-0067">ATP-binding</keyword>
<comment type="function">
    <text evidence="7">Part of the ABC transporter complex PotABCD involved in spermidine/putrescine import. Responsible for energy coupling to the transport system.</text>
</comment>
<dbReference type="SUPFAM" id="SSF52540">
    <property type="entry name" value="P-loop containing nucleoside triphosphate hydrolases"/>
    <property type="match status" value="1"/>
</dbReference>
<feature type="domain" description="ABC transporter" evidence="8">
    <location>
        <begin position="4"/>
        <end position="234"/>
    </location>
</feature>
<dbReference type="PANTHER" id="PTHR42781">
    <property type="entry name" value="SPERMIDINE/PUTRESCINE IMPORT ATP-BINDING PROTEIN POTA"/>
    <property type="match status" value="1"/>
</dbReference>
<keyword evidence="2 7" id="KW-1003">Cell membrane</keyword>
<reference evidence="9 10" key="1">
    <citation type="submission" date="2022-03" db="EMBL/GenBank/DDBJ databases">
        <authorList>
            <person name="Brunel B."/>
        </authorList>
    </citation>
    <scope>NUCLEOTIDE SEQUENCE [LARGE SCALE GENOMIC DNA]</scope>
    <source>
        <strain evidence="9">STM5069sample</strain>
    </source>
</reference>
<evidence type="ECO:0000256" key="5">
    <source>
        <dbReference type="ARBA" id="ARBA00022967"/>
    </source>
</evidence>
<dbReference type="InterPro" id="IPR013611">
    <property type="entry name" value="Transp-assoc_OB_typ2"/>
</dbReference>
<keyword evidence="3 7" id="KW-0547">Nucleotide-binding</keyword>
<dbReference type="InterPro" id="IPR027417">
    <property type="entry name" value="P-loop_NTPase"/>
</dbReference>
<dbReference type="EC" id="7.6.2.11" evidence="7"/>
<dbReference type="Pfam" id="PF08402">
    <property type="entry name" value="TOBE_2"/>
    <property type="match status" value="1"/>
</dbReference>
<dbReference type="PANTHER" id="PTHR42781:SF4">
    <property type="entry name" value="SPERMIDINE_PUTRESCINE IMPORT ATP-BINDING PROTEIN POTA"/>
    <property type="match status" value="1"/>
</dbReference>
<evidence type="ECO:0000313" key="9">
    <source>
        <dbReference type="EMBL" id="CAH2408390.1"/>
    </source>
</evidence>
<evidence type="ECO:0000256" key="1">
    <source>
        <dbReference type="ARBA" id="ARBA00022448"/>
    </source>
</evidence>
<dbReference type="InterPro" id="IPR005893">
    <property type="entry name" value="PotA-like"/>
</dbReference>
<dbReference type="SMART" id="SM00382">
    <property type="entry name" value="AAA"/>
    <property type="match status" value="1"/>
</dbReference>
<name>A0ABM9EGF8_9HYPH</name>
<dbReference type="InterPro" id="IPR017871">
    <property type="entry name" value="ABC_transporter-like_CS"/>
</dbReference>
<comment type="catalytic activity">
    <reaction evidence="7">
        <text>ATP + H2O + polyamine-[polyamine-binding protein]Side 1 = ADP + phosphate + polyamineSide 2 + [polyamine-binding protein]Side 1.</text>
        <dbReference type="EC" id="7.6.2.11"/>
    </reaction>
</comment>
<dbReference type="PROSITE" id="PS50893">
    <property type="entry name" value="ABC_TRANSPORTER_2"/>
    <property type="match status" value="1"/>
</dbReference>
<dbReference type="NCBIfam" id="TIGR01187">
    <property type="entry name" value="potA"/>
    <property type="match status" value="1"/>
</dbReference>